<dbReference type="Gene3D" id="3.30.565.10">
    <property type="entry name" value="Histidine kinase-like ATPase, C-terminal domain"/>
    <property type="match status" value="1"/>
</dbReference>
<dbReference type="PANTHER" id="PTHR45453">
    <property type="entry name" value="PHOSPHATE REGULON SENSOR PROTEIN PHOR"/>
    <property type="match status" value="1"/>
</dbReference>
<evidence type="ECO:0000256" key="7">
    <source>
        <dbReference type="ARBA" id="ARBA00022777"/>
    </source>
</evidence>
<feature type="transmembrane region" description="Helical" evidence="11">
    <location>
        <begin position="42"/>
        <end position="62"/>
    </location>
</feature>
<dbReference type="InterPro" id="IPR004358">
    <property type="entry name" value="Sig_transdc_His_kin-like_C"/>
</dbReference>
<evidence type="ECO:0000256" key="3">
    <source>
        <dbReference type="ARBA" id="ARBA00012438"/>
    </source>
</evidence>
<keyword evidence="4" id="KW-1003">Cell membrane</keyword>
<feature type="transmembrane region" description="Helical" evidence="11">
    <location>
        <begin position="15"/>
        <end position="36"/>
    </location>
</feature>
<evidence type="ECO:0000256" key="9">
    <source>
        <dbReference type="ARBA" id="ARBA00023012"/>
    </source>
</evidence>
<evidence type="ECO:0000256" key="2">
    <source>
        <dbReference type="ARBA" id="ARBA00004651"/>
    </source>
</evidence>
<dbReference type="GO" id="GO:0004673">
    <property type="term" value="F:protein histidine kinase activity"/>
    <property type="evidence" value="ECO:0007669"/>
    <property type="project" value="UniProtKB-EC"/>
</dbReference>
<evidence type="ECO:0000256" key="11">
    <source>
        <dbReference type="SAM" id="Phobius"/>
    </source>
</evidence>
<keyword evidence="8 11" id="KW-1133">Transmembrane helix</keyword>
<keyword evidence="10 11" id="KW-0472">Membrane</keyword>
<comment type="caution">
    <text evidence="13">The sequence shown here is derived from an EMBL/GenBank/DDBJ whole genome shotgun (WGS) entry which is preliminary data.</text>
</comment>
<dbReference type="InterPro" id="IPR005467">
    <property type="entry name" value="His_kinase_dom"/>
</dbReference>
<accession>A0ABW3PLV7</accession>
<keyword evidence="7 13" id="KW-0418">Kinase</keyword>
<comment type="catalytic activity">
    <reaction evidence="1">
        <text>ATP + protein L-histidine = ADP + protein N-phospho-L-histidine.</text>
        <dbReference type="EC" id="2.7.13.3"/>
    </reaction>
</comment>
<keyword evidence="9" id="KW-0902">Two-component regulatory system</keyword>
<dbReference type="InterPro" id="IPR036890">
    <property type="entry name" value="HATPase_C_sf"/>
</dbReference>
<dbReference type="SUPFAM" id="SSF55874">
    <property type="entry name" value="ATPase domain of HSP90 chaperone/DNA topoisomerase II/histidine kinase"/>
    <property type="match status" value="1"/>
</dbReference>
<dbReference type="EMBL" id="JBHTLH010000018">
    <property type="protein sequence ID" value="MFD1124973.1"/>
    <property type="molecule type" value="Genomic_DNA"/>
</dbReference>
<proteinExistence type="predicted"/>
<dbReference type="Pfam" id="PF02518">
    <property type="entry name" value="HATPase_c"/>
    <property type="match status" value="1"/>
</dbReference>
<feature type="domain" description="Histidine kinase" evidence="12">
    <location>
        <begin position="123"/>
        <end position="324"/>
    </location>
</feature>
<evidence type="ECO:0000256" key="10">
    <source>
        <dbReference type="ARBA" id="ARBA00023136"/>
    </source>
</evidence>
<keyword evidence="6 11" id="KW-0812">Transmembrane</keyword>
<keyword evidence="14" id="KW-1185">Reference proteome</keyword>
<evidence type="ECO:0000313" key="14">
    <source>
        <dbReference type="Proteomes" id="UP001597156"/>
    </source>
</evidence>
<organism evidence="13 14">
    <name type="scientific">Lentilactobacillus raoultii</name>
    <dbReference type="NCBI Taxonomy" id="1987503"/>
    <lineage>
        <taxon>Bacteria</taxon>
        <taxon>Bacillati</taxon>
        <taxon>Bacillota</taxon>
        <taxon>Bacilli</taxon>
        <taxon>Lactobacillales</taxon>
        <taxon>Lactobacillaceae</taxon>
        <taxon>Lentilactobacillus</taxon>
    </lineage>
</organism>
<evidence type="ECO:0000259" key="12">
    <source>
        <dbReference type="PROSITE" id="PS50109"/>
    </source>
</evidence>
<comment type="subcellular location">
    <subcellularLocation>
        <location evidence="2">Cell membrane</location>
        <topology evidence="2">Multi-pass membrane protein</topology>
    </subcellularLocation>
</comment>
<dbReference type="InterPro" id="IPR003594">
    <property type="entry name" value="HATPase_dom"/>
</dbReference>
<gene>
    <name evidence="13" type="ORF">ACFQ22_06370</name>
</gene>
<evidence type="ECO:0000256" key="5">
    <source>
        <dbReference type="ARBA" id="ARBA00022679"/>
    </source>
</evidence>
<dbReference type="InterPro" id="IPR050351">
    <property type="entry name" value="BphY/WalK/GraS-like"/>
</dbReference>
<evidence type="ECO:0000313" key="13">
    <source>
        <dbReference type="EMBL" id="MFD1124973.1"/>
    </source>
</evidence>
<dbReference type="SMART" id="SM00387">
    <property type="entry name" value="HATPase_c"/>
    <property type="match status" value="1"/>
</dbReference>
<dbReference type="PANTHER" id="PTHR45453:SF2">
    <property type="entry name" value="HISTIDINE KINASE"/>
    <property type="match status" value="1"/>
</dbReference>
<dbReference type="InterPro" id="IPR036097">
    <property type="entry name" value="HisK_dim/P_sf"/>
</dbReference>
<sequence length="328" mass="38059">MKIKAHWKILIENQLPLIFGYVGLTLMFWGLCALYGVSNQVAIDLVRFTWIPLAVVVGYRLITQYQLMKNFETSFMEQRLPPKPHGPLMGYYWQYLVKEQAQYANEQQRLQNQLRKKTDYLKLWSHEIKLPLTALQLLAENQAQVPSNDLQQQLQFINHQLELLLNYERLADFHHDLAFKWLSVEQIVTPIIQEYSIFFINKGITPKLSFHRAQVLTDKKWLRFVIKQLVFNALKYSTSNSSLEILWDGHRLMIRDHGIGIASEDLPRVFEPGFTGHNGRQQQAATGMGLYISKQVINQLGEKMTISSTLKEGTTATIIFQSAHIKTL</sequence>
<dbReference type="EC" id="2.7.13.3" evidence="3"/>
<protein>
    <recommendedName>
        <fullName evidence="3">histidine kinase</fullName>
        <ecNumber evidence="3">2.7.13.3</ecNumber>
    </recommendedName>
</protein>
<evidence type="ECO:0000256" key="6">
    <source>
        <dbReference type="ARBA" id="ARBA00022692"/>
    </source>
</evidence>
<keyword evidence="5 13" id="KW-0808">Transferase</keyword>
<reference evidence="14" key="1">
    <citation type="journal article" date="2019" name="Int. J. Syst. Evol. Microbiol.">
        <title>The Global Catalogue of Microorganisms (GCM) 10K type strain sequencing project: providing services to taxonomists for standard genome sequencing and annotation.</title>
        <authorList>
            <consortium name="The Broad Institute Genomics Platform"/>
            <consortium name="The Broad Institute Genome Sequencing Center for Infectious Disease"/>
            <person name="Wu L."/>
            <person name="Ma J."/>
        </authorList>
    </citation>
    <scope>NUCLEOTIDE SEQUENCE [LARGE SCALE GENOMIC DNA]</scope>
    <source>
        <strain evidence="14">CCUG 71848</strain>
    </source>
</reference>
<name>A0ABW3PLV7_9LACO</name>
<dbReference type="PRINTS" id="PR00344">
    <property type="entry name" value="BCTRLSENSOR"/>
</dbReference>
<dbReference type="RefSeq" id="WP_121976987.1">
    <property type="nucleotide sequence ID" value="NZ_JBHTLH010000018.1"/>
</dbReference>
<dbReference type="SUPFAM" id="SSF47384">
    <property type="entry name" value="Homodimeric domain of signal transducing histidine kinase"/>
    <property type="match status" value="1"/>
</dbReference>
<evidence type="ECO:0000256" key="1">
    <source>
        <dbReference type="ARBA" id="ARBA00000085"/>
    </source>
</evidence>
<evidence type="ECO:0000256" key="8">
    <source>
        <dbReference type="ARBA" id="ARBA00022989"/>
    </source>
</evidence>
<dbReference type="PROSITE" id="PS50109">
    <property type="entry name" value="HIS_KIN"/>
    <property type="match status" value="1"/>
</dbReference>
<evidence type="ECO:0000256" key="4">
    <source>
        <dbReference type="ARBA" id="ARBA00022475"/>
    </source>
</evidence>
<dbReference type="Proteomes" id="UP001597156">
    <property type="component" value="Unassembled WGS sequence"/>
</dbReference>